<keyword evidence="4 7" id="KW-0812">Transmembrane</keyword>
<dbReference type="Proteomes" id="UP000539175">
    <property type="component" value="Unassembled WGS sequence"/>
</dbReference>
<dbReference type="PIRSF" id="PIRSF004810">
    <property type="entry name" value="ChrA"/>
    <property type="match status" value="1"/>
</dbReference>
<dbReference type="GO" id="GO:0005886">
    <property type="term" value="C:plasma membrane"/>
    <property type="evidence" value="ECO:0007669"/>
    <property type="project" value="UniProtKB-SubCell"/>
</dbReference>
<feature type="transmembrane region" description="Helical" evidence="7">
    <location>
        <begin position="123"/>
        <end position="143"/>
    </location>
</feature>
<feature type="transmembrane region" description="Helical" evidence="7">
    <location>
        <begin position="234"/>
        <end position="253"/>
    </location>
</feature>
<accession>A0A7X0B3N7</accession>
<evidence type="ECO:0000256" key="7">
    <source>
        <dbReference type="SAM" id="Phobius"/>
    </source>
</evidence>
<gene>
    <name evidence="8" type="ORF">FHS74_005756</name>
</gene>
<organism evidence="8 9">
    <name type="scientific">Nitrospirillum iridis</name>
    <dbReference type="NCBI Taxonomy" id="765888"/>
    <lineage>
        <taxon>Bacteria</taxon>
        <taxon>Pseudomonadati</taxon>
        <taxon>Pseudomonadota</taxon>
        <taxon>Alphaproteobacteria</taxon>
        <taxon>Rhodospirillales</taxon>
        <taxon>Azospirillaceae</taxon>
        <taxon>Nitrospirillum</taxon>
    </lineage>
</organism>
<feature type="transmembrane region" description="Helical" evidence="7">
    <location>
        <begin position="380"/>
        <end position="401"/>
    </location>
</feature>
<dbReference type="PANTHER" id="PTHR33567:SF3">
    <property type="entry name" value="CHROMATE ION TRANSPORTER (EUROFUNG)"/>
    <property type="match status" value="1"/>
</dbReference>
<evidence type="ECO:0000256" key="3">
    <source>
        <dbReference type="ARBA" id="ARBA00022475"/>
    </source>
</evidence>
<keyword evidence="5 7" id="KW-1133">Transmembrane helix</keyword>
<dbReference type="RefSeq" id="WP_184807670.1">
    <property type="nucleotide sequence ID" value="NZ_JACIIZ010000025.1"/>
</dbReference>
<evidence type="ECO:0000313" key="9">
    <source>
        <dbReference type="Proteomes" id="UP000539175"/>
    </source>
</evidence>
<feature type="transmembrane region" description="Helical" evidence="7">
    <location>
        <begin position="413"/>
        <end position="439"/>
    </location>
</feature>
<keyword evidence="9" id="KW-1185">Reference proteome</keyword>
<dbReference type="PANTHER" id="PTHR33567">
    <property type="entry name" value="CHROMATE ION TRANSPORTER (EUROFUNG)"/>
    <property type="match status" value="1"/>
</dbReference>
<feature type="transmembrane region" description="Helical" evidence="7">
    <location>
        <begin position="155"/>
        <end position="183"/>
    </location>
</feature>
<dbReference type="EMBL" id="JACIIZ010000025">
    <property type="protein sequence ID" value="MBB6255157.1"/>
    <property type="molecule type" value="Genomic_DNA"/>
</dbReference>
<dbReference type="InterPro" id="IPR003370">
    <property type="entry name" value="Chromate_transpt"/>
</dbReference>
<evidence type="ECO:0000256" key="5">
    <source>
        <dbReference type="ARBA" id="ARBA00022989"/>
    </source>
</evidence>
<protein>
    <submittedName>
        <fullName evidence="8">Chromate transporter</fullName>
    </submittedName>
</protein>
<dbReference type="AlphaFoldDB" id="A0A7X0B3N7"/>
<feature type="transmembrane region" description="Helical" evidence="7">
    <location>
        <begin position="265"/>
        <end position="285"/>
    </location>
</feature>
<evidence type="ECO:0000256" key="2">
    <source>
        <dbReference type="ARBA" id="ARBA00005262"/>
    </source>
</evidence>
<proteinExistence type="inferred from homology"/>
<keyword evidence="6 7" id="KW-0472">Membrane</keyword>
<comment type="similarity">
    <text evidence="2">Belongs to the chromate ion transporter (CHR) (TC 2.A.51) family.</text>
</comment>
<reference evidence="8 9" key="1">
    <citation type="submission" date="2020-08" db="EMBL/GenBank/DDBJ databases">
        <title>Genomic Encyclopedia of Type Strains, Phase IV (KMG-IV): sequencing the most valuable type-strain genomes for metagenomic binning, comparative biology and taxonomic classification.</title>
        <authorList>
            <person name="Goeker M."/>
        </authorList>
    </citation>
    <scope>NUCLEOTIDE SEQUENCE [LARGE SCALE GENOMIC DNA]</scope>
    <source>
        <strain evidence="8 9">DSM 22198</strain>
    </source>
</reference>
<comment type="caution">
    <text evidence="8">The sequence shown here is derived from an EMBL/GenBank/DDBJ whole genome shotgun (WGS) entry which is preliminary data.</text>
</comment>
<keyword evidence="3" id="KW-1003">Cell membrane</keyword>
<evidence type="ECO:0000313" key="8">
    <source>
        <dbReference type="EMBL" id="MBB6255157.1"/>
    </source>
</evidence>
<feature type="transmembrane region" description="Helical" evidence="7">
    <location>
        <begin position="93"/>
        <end position="117"/>
    </location>
</feature>
<dbReference type="NCBIfam" id="TIGR00937">
    <property type="entry name" value="2A51"/>
    <property type="match status" value="1"/>
</dbReference>
<dbReference type="Pfam" id="PF02417">
    <property type="entry name" value="Chromate_transp"/>
    <property type="match status" value="2"/>
</dbReference>
<dbReference type="InterPro" id="IPR014047">
    <property type="entry name" value="Chr_Tranpt_l_chain"/>
</dbReference>
<sequence>MTDAVLRPSAEAPAHGISFGEAARVWARVAALSFGGPAGQIAVMHRIVVEEKRWIGEERFLHALNYCMLLPGPEAQQLAVYIGWLLHKTRGGLVAGTLFVLPGFLSILALSWIYVLLGSVDAVAGLFFGLKSAVLAVVLQAVLRVGSRALKNRSTVALAAVAFVAIFVGQVPFPLVVLGAGLIGFAGGKAGHPAFQGGKEHGAAGSKAVPDRETALGEEMPAHAHPSLSWSLKISGACLALWLIPVALLLLLLGPDDVFSRIGVFFSQMAVVTFGGAYAVLAYVAQQAVDTYHWLAPGEMLDGLGMAETTPGPLIMVLEFVGFLAAFRSPGALPPLLAGTLAAVLTTWVTFVPCFLWIFLGAPFIEKLRGNRAVSATLTAITAAVVGVILNLAVWFALHALFREVADVQALGLVLEIPVLASVNVAALLLTTAAIVAVFRFKVGMIPVLAACSLAGLVLRLAGVA</sequence>
<feature type="transmembrane region" description="Helical" evidence="7">
    <location>
        <begin position="336"/>
        <end position="360"/>
    </location>
</feature>
<feature type="transmembrane region" description="Helical" evidence="7">
    <location>
        <begin position="445"/>
        <end position="463"/>
    </location>
</feature>
<dbReference type="GO" id="GO:0015109">
    <property type="term" value="F:chromate transmembrane transporter activity"/>
    <property type="evidence" value="ECO:0007669"/>
    <property type="project" value="InterPro"/>
</dbReference>
<evidence type="ECO:0000256" key="1">
    <source>
        <dbReference type="ARBA" id="ARBA00004651"/>
    </source>
</evidence>
<comment type="subcellular location">
    <subcellularLocation>
        <location evidence="1">Cell membrane</location>
        <topology evidence="1">Multi-pass membrane protein</topology>
    </subcellularLocation>
</comment>
<name>A0A7X0B3N7_9PROT</name>
<evidence type="ECO:0000256" key="6">
    <source>
        <dbReference type="ARBA" id="ARBA00023136"/>
    </source>
</evidence>
<evidence type="ECO:0000256" key="4">
    <source>
        <dbReference type="ARBA" id="ARBA00022692"/>
    </source>
</evidence>
<feature type="transmembrane region" description="Helical" evidence="7">
    <location>
        <begin position="305"/>
        <end position="327"/>
    </location>
</feature>